<evidence type="ECO:0000256" key="6">
    <source>
        <dbReference type="RuleBase" id="RU003797"/>
    </source>
</evidence>
<dbReference type="InterPro" id="IPR001405">
    <property type="entry name" value="UPF0758"/>
</dbReference>
<evidence type="ECO:0000256" key="4">
    <source>
        <dbReference type="ARBA" id="ARBA00022833"/>
    </source>
</evidence>
<keyword evidence="1" id="KW-0645">Protease</keyword>
<dbReference type="PROSITE" id="PS50249">
    <property type="entry name" value="MPN"/>
    <property type="match status" value="1"/>
</dbReference>
<dbReference type="InterPro" id="IPR046778">
    <property type="entry name" value="UPF0758_N"/>
</dbReference>
<evidence type="ECO:0000256" key="1">
    <source>
        <dbReference type="ARBA" id="ARBA00022670"/>
    </source>
</evidence>
<keyword evidence="2" id="KW-0479">Metal-binding</keyword>
<dbReference type="SUPFAM" id="SSF102712">
    <property type="entry name" value="JAB1/MPN domain"/>
    <property type="match status" value="1"/>
</dbReference>
<name>A0A1J4QE52_9GAMM</name>
<dbReference type="InterPro" id="IPR037518">
    <property type="entry name" value="MPN"/>
</dbReference>
<dbReference type="RefSeq" id="WP_071472290.1">
    <property type="nucleotide sequence ID" value="NZ_MDKE01000013.1"/>
</dbReference>
<organism evidence="8 9">
    <name type="scientific">Oceanisphaera psychrotolerans</name>
    <dbReference type="NCBI Taxonomy" id="1414654"/>
    <lineage>
        <taxon>Bacteria</taxon>
        <taxon>Pseudomonadati</taxon>
        <taxon>Pseudomonadota</taxon>
        <taxon>Gammaproteobacteria</taxon>
        <taxon>Aeromonadales</taxon>
        <taxon>Aeromonadaceae</taxon>
        <taxon>Oceanisphaera</taxon>
    </lineage>
</organism>
<evidence type="ECO:0000256" key="3">
    <source>
        <dbReference type="ARBA" id="ARBA00022801"/>
    </source>
</evidence>
<dbReference type="PANTHER" id="PTHR30471">
    <property type="entry name" value="DNA REPAIR PROTEIN RADC"/>
    <property type="match status" value="1"/>
</dbReference>
<evidence type="ECO:0000313" key="8">
    <source>
        <dbReference type="EMBL" id="OIN11110.1"/>
    </source>
</evidence>
<proteinExistence type="inferred from homology"/>
<dbReference type="PANTHER" id="PTHR30471:SF3">
    <property type="entry name" value="UPF0758 PROTEIN YEES-RELATED"/>
    <property type="match status" value="1"/>
</dbReference>
<keyword evidence="5" id="KW-0482">Metalloprotease</keyword>
<dbReference type="GO" id="GO:0046872">
    <property type="term" value="F:metal ion binding"/>
    <property type="evidence" value="ECO:0007669"/>
    <property type="project" value="UniProtKB-KW"/>
</dbReference>
<dbReference type="Pfam" id="PF20582">
    <property type="entry name" value="UPF0758_N"/>
    <property type="match status" value="1"/>
</dbReference>
<evidence type="ECO:0000256" key="5">
    <source>
        <dbReference type="ARBA" id="ARBA00023049"/>
    </source>
</evidence>
<keyword evidence="3" id="KW-0378">Hydrolase</keyword>
<dbReference type="AlphaFoldDB" id="A0A1J4QE52"/>
<protein>
    <recommendedName>
        <fullName evidence="7">MPN domain-containing protein</fullName>
    </recommendedName>
</protein>
<accession>A0A1J4QE52</accession>
<evidence type="ECO:0000259" key="7">
    <source>
        <dbReference type="PROSITE" id="PS50249"/>
    </source>
</evidence>
<dbReference type="PROSITE" id="PS01302">
    <property type="entry name" value="UPF0758"/>
    <property type="match status" value="1"/>
</dbReference>
<evidence type="ECO:0000313" key="9">
    <source>
        <dbReference type="Proteomes" id="UP000243073"/>
    </source>
</evidence>
<dbReference type="Proteomes" id="UP000243073">
    <property type="component" value="Unassembled WGS sequence"/>
</dbReference>
<dbReference type="Pfam" id="PF04002">
    <property type="entry name" value="RadC"/>
    <property type="match status" value="1"/>
</dbReference>
<dbReference type="GO" id="GO:0006508">
    <property type="term" value="P:proteolysis"/>
    <property type="evidence" value="ECO:0007669"/>
    <property type="project" value="UniProtKB-KW"/>
</dbReference>
<gene>
    <name evidence="8" type="ORF">BFR47_12200</name>
</gene>
<evidence type="ECO:0000256" key="2">
    <source>
        <dbReference type="ARBA" id="ARBA00022723"/>
    </source>
</evidence>
<dbReference type="SUPFAM" id="SSF47781">
    <property type="entry name" value="RuvA domain 2-like"/>
    <property type="match status" value="1"/>
</dbReference>
<dbReference type="GO" id="GO:0008237">
    <property type="term" value="F:metallopeptidase activity"/>
    <property type="evidence" value="ECO:0007669"/>
    <property type="project" value="UniProtKB-KW"/>
</dbReference>
<dbReference type="NCBIfam" id="NF000642">
    <property type="entry name" value="PRK00024.1"/>
    <property type="match status" value="1"/>
</dbReference>
<dbReference type="InterPro" id="IPR010994">
    <property type="entry name" value="RuvA_2-like"/>
</dbReference>
<comment type="caution">
    <text evidence="8">The sequence shown here is derived from an EMBL/GenBank/DDBJ whole genome shotgun (WGS) entry which is preliminary data.</text>
</comment>
<dbReference type="OrthoDB" id="9804482at2"/>
<feature type="domain" description="MPN" evidence="7">
    <location>
        <begin position="102"/>
        <end position="224"/>
    </location>
</feature>
<sequence length="224" mass="24749">MSIKDWPEGERPREKLLSRGASSLSDAELLAIFLRTGARGMDAVTLARALLDQFGSLRQLLLADQQRFCAGPGLGLAKFVQLQASLELMQRFLGEKLVREGALTSPELTRQFLQARLRDQSREVFALLLLDNQHRVITFHELFFGTLDAAAVYPREIVALALKLGAAAVILVHNHPSGVAEPSRADRMITERIQSALGLLDIRVLDHLVVGDGETVSFAERGWL</sequence>
<dbReference type="STRING" id="1414654.BFR47_12200"/>
<keyword evidence="9" id="KW-1185">Reference proteome</keyword>
<reference evidence="8 9" key="1">
    <citation type="submission" date="2016-07" db="EMBL/GenBank/DDBJ databases">
        <title>Draft Genome Sequence of Oceanisphaera psychrotolerans, isolated from coastal sediment samples.</title>
        <authorList>
            <person name="Zhuo S."/>
            <person name="Ruan Z."/>
        </authorList>
    </citation>
    <scope>NUCLEOTIDE SEQUENCE [LARGE SCALE GENOMIC DNA]</scope>
    <source>
        <strain evidence="8 9">LAM-WHM-ZC</strain>
    </source>
</reference>
<dbReference type="InterPro" id="IPR025657">
    <property type="entry name" value="RadC_JAB"/>
</dbReference>
<comment type="similarity">
    <text evidence="6">Belongs to the UPF0758 family.</text>
</comment>
<keyword evidence="4" id="KW-0862">Zinc</keyword>
<dbReference type="NCBIfam" id="TIGR00608">
    <property type="entry name" value="radc"/>
    <property type="match status" value="1"/>
</dbReference>
<dbReference type="EMBL" id="MDKE01000013">
    <property type="protein sequence ID" value="OIN11110.1"/>
    <property type="molecule type" value="Genomic_DNA"/>
</dbReference>
<dbReference type="Gene3D" id="3.40.140.10">
    <property type="entry name" value="Cytidine Deaminase, domain 2"/>
    <property type="match status" value="1"/>
</dbReference>
<dbReference type="InterPro" id="IPR020891">
    <property type="entry name" value="UPF0758_CS"/>
</dbReference>
<dbReference type="CDD" id="cd08071">
    <property type="entry name" value="MPN_DUF2466"/>
    <property type="match status" value="1"/>
</dbReference>